<dbReference type="Proteomes" id="UP000298416">
    <property type="component" value="Unassembled WGS sequence"/>
</dbReference>
<dbReference type="EMBL" id="PNBA02000018">
    <property type="protein sequence ID" value="KAG6392510.1"/>
    <property type="molecule type" value="Genomic_DNA"/>
</dbReference>
<reference evidence="5" key="2">
    <citation type="submission" date="2020-08" db="EMBL/GenBank/DDBJ databases">
        <title>Plant Genome Project.</title>
        <authorList>
            <person name="Zhang R.-G."/>
        </authorList>
    </citation>
    <scope>NUCLEOTIDE SEQUENCE</scope>
    <source>
        <strain evidence="5">Huo1</strain>
        <tissue evidence="5">Leaf</tissue>
    </source>
</reference>
<organism evidence="5">
    <name type="scientific">Salvia splendens</name>
    <name type="common">Scarlet sage</name>
    <dbReference type="NCBI Taxonomy" id="180675"/>
    <lineage>
        <taxon>Eukaryota</taxon>
        <taxon>Viridiplantae</taxon>
        <taxon>Streptophyta</taxon>
        <taxon>Embryophyta</taxon>
        <taxon>Tracheophyta</taxon>
        <taxon>Spermatophyta</taxon>
        <taxon>Magnoliopsida</taxon>
        <taxon>eudicotyledons</taxon>
        <taxon>Gunneridae</taxon>
        <taxon>Pentapetalae</taxon>
        <taxon>asterids</taxon>
        <taxon>lamiids</taxon>
        <taxon>Lamiales</taxon>
        <taxon>Lamiaceae</taxon>
        <taxon>Nepetoideae</taxon>
        <taxon>Mentheae</taxon>
        <taxon>Salviinae</taxon>
        <taxon>Salvia</taxon>
        <taxon>Salvia subgen. Calosphace</taxon>
        <taxon>core Calosphace</taxon>
    </lineage>
</organism>
<dbReference type="GO" id="GO:0051301">
    <property type="term" value="P:cell division"/>
    <property type="evidence" value="ECO:0007669"/>
    <property type="project" value="UniProtKB-KW"/>
</dbReference>
<feature type="region of interest" description="Disordered" evidence="3">
    <location>
        <begin position="275"/>
        <end position="296"/>
    </location>
</feature>
<name>A0A8X8WDA8_SALSN</name>
<gene>
    <name evidence="5" type="ORF">SASPL_146732</name>
</gene>
<feature type="domain" description="Cyclin N-terminal" evidence="4">
    <location>
        <begin position="113"/>
        <end position="166"/>
    </location>
</feature>
<dbReference type="SUPFAM" id="SSF47954">
    <property type="entry name" value="Cyclin-like"/>
    <property type="match status" value="2"/>
</dbReference>
<evidence type="ECO:0000259" key="4">
    <source>
        <dbReference type="Pfam" id="PF00134"/>
    </source>
</evidence>
<keyword evidence="6" id="KW-1185">Reference proteome</keyword>
<accession>A0A8X8WDA8</accession>
<reference evidence="5" key="1">
    <citation type="submission" date="2018-01" db="EMBL/GenBank/DDBJ databases">
        <authorList>
            <person name="Mao J.F."/>
        </authorList>
    </citation>
    <scope>NUCLEOTIDE SEQUENCE</scope>
    <source>
        <strain evidence="5">Huo1</strain>
        <tissue evidence="5">Leaf</tissue>
    </source>
</reference>
<evidence type="ECO:0000256" key="3">
    <source>
        <dbReference type="SAM" id="MobiDB-lite"/>
    </source>
</evidence>
<dbReference type="InterPro" id="IPR036915">
    <property type="entry name" value="Cyclin-like_sf"/>
</dbReference>
<sequence>MNLAPSSSSSPSSHHLHFLTLTTTPKFAMEKYSQYSLSTLLCGEDESCFDHFKDECFNFNFSPVSDFDSEYIRMLIRKETIFQSKYSAQIEGIRWKRRDVVNWILDKEESWAMRLLSIACLSLAAKMEENEAPSLSEYDADEYSFNGDVIQKMELLVLNTLEWKMSCITPFTYLNYFASLFCSEFRLNRAVELIFAIMLEINVTDHRPSVVAAAAVLAAGRDHNLTNKMLEMKIDDVPIPSWGEVEKEQTLSCYSLLQEIGMSKSNDDWMKRSSRKRSLECIDGDQDCPPPKTPKQ</sequence>
<dbReference type="InterPro" id="IPR039361">
    <property type="entry name" value="Cyclin"/>
</dbReference>
<comment type="caution">
    <text evidence="5">The sequence shown here is derived from an EMBL/GenBank/DDBJ whole genome shotgun (WGS) entry which is preliminary data.</text>
</comment>
<dbReference type="AlphaFoldDB" id="A0A8X8WDA8"/>
<keyword evidence="1" id="KW-0132">Cell division</keyword>
<evidence type="ECO:0000256" key="2">
    <source>
        <dbReference type="ARBA" id="ARBA00023306"/>
    </source>
</evidence>
<dbReference type="PANTHER" id="PTHR10177">
    <property type="entry name" value="CYCLINS"/>
    <property type="match status" value="1"/>
</dbReference>
<evidence type="ECO:0000313" key="6">
    <source>
        <dbReference type="Proteomes" id="UP000298416"/>
    </source>
</evidence>
<protein>
    <recommendedName>
        <fullName evidence="4">Cyclin N-terminal domain-containing protein</fullName>
    </recommendedName>
</protein>
<evidence type="ECO:0000313" key="5">
    <source>
        <dbReference type="EMBL" id="KAG6392510.1"/>
    </source>
</evidence>
<dbReference type="Pfam" id="PF00134">
    <property type="entry name" value="Cyclin_N"/>
    <property type="match status" value="1"/>
</dbReference>
<proteinExistence type="predicted"/>
<dbReference type="InterPro" id="IPR006671">
    <property type="entry name" value="Cyclin_N"/>
</dbReference>
<dbReference type="Gene3D" id="1.10.472.10">
    <property type="entry name" value="Cyclin-like"/>
    <property type="match status" value="2"/>
</dbReference>
<evidence type="ECO:0000256" key="1">
    <source>
        <dbReference type="ARBA" id="ARBA00022618"/>
    </source>
</evidence>
<keyword evidence="2" id="KW-0131">Cell cycle</keyword>